<dbReference type="Proteomes" id="UP001595907">
    <property type="component" value="Unassembled WGS sequence"/>
</dbReference>
<keyword evidence="2" id="KW-1185">Reference proteome</keyword>
<name>A0ABV8QQD6_9BACT</name>
<sequence length="179" mass="20407">MNVNNYTDYFRQMAVKHKDLRHDPASETGDAPIGSKHFGRFGSEEVITGLKSKVDWPALLVEMYEWKSKSEQAYSVVGDYAGGFSVYATANPENLNEVQEAFTFTESIMQDVLAKIWQDHYGPDKDMCNSPFKLFDFNSLEVMPVGPVFDRQFGWRCTFSFIFNNLKKITTAPEPGTFI</sequence>
<protein>
    <submittedName>
        <fullName evidence="1">Uncharacterized protein</fullName>
    </submittedName>
</protein>
<comment type="caution">
    <text evidence="1">The sequence shown here is derived from an EMBL/GenBank/DDBJ whole genome shotgun (WGS) entry which is preliminary data.</text>
</comment>
<evidence type="ECO:0000313" key="1">
    <source>
        <dbReference type="EMBL" id="MFC4261908.1"/>
    </source>
</evidence>
<proteinExistence type="predicted"/>
<dbReference type="RefSeq" id="WP_379707057.1">
    <property type="nucleotide sequence ID" value="NZ_JBHSCZ010000001.1"/>
</dbReference>
<gene>
    <name evidence="1" type="ORF">ACFOWM_03395</name>
</gene>
<accession>A0ABV8QQD6</accession>
<reference evidence="2" key="1">
    <citation type="journal article" date="2019" name="Int. J. Syst. Evol. Microbiol.">
        <title>The Global Catalogue of Microorganisms (GCM) 10K type strain sequencing project: providing services to taxonomists for standard genome sequencing and annotation.</title>
        <authorList>
            <consortium name="The Broad Institute Genomics Platform"/>
            <consortium name="The Broad Institute Genome Sequencing Center for Infectious Disease"/>
            <person name="Wu L."/>
            <person name="Ma J."/>
        </authorList>
    </citation>
    <scope>NUCLEOTIDE SEQUENCE [LARGE SCALE GENOMIC DNA]</scope>
    <source>
        <strain evidence="2">CECT 8289</strain>
    </source>
</reference>
<dbReference type="EMBL" id="JBHSCZ010000001">
    <property type="protein sequence ID" value="MFC4261908.1"/>
    <property type="molecule type" value="Genomic_DNA"/>
</dbReference>
<organism evidence="1 2">
    <name type="scientific">Ferruginibacter yonginensis</name>
    <dbReference type="NCBI Taxonomy" id="1310416"/>
    <lineage>
        <taxon>Bacteria</taxon>
        <taxon>Pseudomonadati</taxon>
        <taxon>Bacteroidota</taxon>
        <taxon>Chitinophagia</taxon>
        <taxon>Chitinophagales</taxon>
        <taxon>Chitinophagaceae</taxon>
        <taxon>Ferruginibacter</taxon>
    </lineage>
</organism>
<evidence type="ECO:0000313" key="2">
    <source>
        <dbReference type="Proteomes" id="UP001595907"/>
    </source>
</evidence>